<keyword evidence="5" id="KW-1185">Reference proteome</keyword>
<feature type="domain" description="CCHC-type" evidence="3">
    <location>
        <begin position="241"/>
        <end position="256"/>
    </location>
</feature>
<keyword evidence="1" id="KW-0479">Metal-binding</keyword>
<keyword evidence="1" id="KW-0862">Zinc</keyword>
<dbReference type="GO" id="GO:0003676">
    <property type="term" value="F:nucleic acid binding"/>
    <property type="evidence" value="ECO:0007669"/>
    <property type="project" value="InterPro"/>
</dbReference>
<evidence type="ECO:0000256" key="2">
    <source>
        <dbReference type="SAM" id="MobiDB-lite"/>
    </source>
</evidence>
<evidence type="ECO:0000256" key="1">
    <source>
        <dbReference type="PROSITE-ProRule" id="PRU00047"/>
    </source>
</evidence>
<evidence type="ECO:0000259" key="3">
    <source>
        <dbReference type="PROSITE" id="PS50158"/>
    </source>
</evidence>
<reference evidence="4" key="1">
    <citation type="submission" date="2023-08" db="EMBL/GenBank/DDBJ databases">
        <authorList>
            <person name="Audoor S."/>
            <person name="Bilcke G."/>
        </authorList>
    </citation>
    <scope>NUCLEOTIDE SEQUENCE</scope>
</reference>
<evidence type="ECO:0000313" key="4">
    <source>
        <dbReference type="EMBL" id="CAJ1938509.1"/>
    </source>
</evidence>
<keyword evidence="1" id="KW-0863">Zinc-finger</keyword>
<organism evidence="4 5">
    <name type="scientific">Cylindrotheca closterium</name>
    <dbReference type="NCBI Taxonomy" id="2856"/>
    <lineage>
        <taxon>Eukaryota</taxon>
        <taxon>Sar</taxon>
        <taxon>Stramenopiles</taxon>
        <taxon>Ochrophyta</taxon>
        <taxon>Bacillariophyta</taxon>
        <taxon>Bacillariophyceae</taxon>
        <taxon>Bacillariophycidae</taxon>
        <taxon>Bacillariales</taxon>
        <taxon>Bacillariaceae</taxon>
        <taxon>Cylindrotheca</taxon>
    </lineage>
</organism>
<dbReference type="Gene3D" id="3.30.420.10">
    <property type="entry name" value="Ribonuclease H-like superfamily/Ribonuclease H"/>
    <property type="match status" value="1"/>
</dbReference>
<protein>
    <recommendedName>
        <fullName evidence="3">CCHC-type domain-containing protein</fullName>
    </recommendedName>
</protein>
<dbReference type="InterPro" id="IPR012337">
    <property type="entry name" value="RNaseH-like_sf"/>
</dbReference>
<feature type="region of interest" description="Disordered" evidence="2">
    <location>
        <begin position="212"/>
        <end position="236"/>
    </location>
</feature>
<proteinExistence type="predicted"/>
<dbReference type="PROSITE" id="PS50158">
    <property type="entry name" value="ZF_CCHC"/>
    <property type="match status" value="1"/>
</dbReference>
<gene>
    <name evidence="4" type="ORF">CYCCA115_LOCUS6159</name>
</gene>
<evidence type="ECO:0000313" key="5">
    <source>
        <dbReference type="Proteomes" id="UP001295423"/>
    </source>
</evidence>
<dbReference type="Proteomes" id="UP001295423">
    <property type="component" value="Unassembled WGS sequence"/>
</dbReference>
<comment type="caution">
    <text evidence="4">The sequence shown here is derived from an EMBL/GenBank/DDBJ whole genome shotgun (WGS) entry which is preliminary data.</text>
</comment>
<dbReference type="AlphaFoldDB" id="A0AAD2CP49"/>
<name>A0AAD2CP49_9STRA</name>
<dbReference type="InterPro" id="IPR036397">
    <property type="entry name" value="RNaseH_sf"/>
</dbReference>
<dbReference type="InterPro" id="IPR001878">
    <property type="entry name" value="Znf_CCHC"/>
</dbReference>
<sequence length="940" mass="105180">MAQNKILYSAKLDESMRTSAYFKTNKRTVKSNIMLKFVTKAMDIKLRGEADFTTTLEDPIKLLKRIERFMKKSADAEYDFLDFWEANQKFFAMKQGTTENLMHFKEQFLRQAEVLQDLYGVAWFRDFAVKTKAYAAIASTDTAAQNKFKDDIFEAVLATGFLCNCDRTRTAPLMLDLQTSYCREVDYYPKTVSKAQDMLKIHMEVIKNPGVNLYQGKDQPNKGKGKGKGKGKPKDGKKAACYVCGNEDHMSPKCPDRLLPNIQWKNQDQYVDYGKKLNLNQIGAAVPATVPAIVPGASAFTSGASSVAGSVNTPLRLAGTAGNQMMQVPSGMQLMQIPTQGGGTVTVPYSMNASGEIAFSGMQLSRQGFSGAQVRQGFDATQARTPQAVKTGYFDTSNVFHDAIKGKDENDNDVYLIPCPAGTTNVELQADWNYASEDEDLPDLTTEADRGLQFIQSRRKERDPFGLYDHVIMDSGCTNTTICNEAINHAEAIFGPGASTLKGKSTRSTPKKMYDDFFSPPEELYQHNRSITVCIDHMEIKNAKFLTCIDTTVGYRSCIPVQNLKTDPVFETLDKIFCRYNKAGFQVKIIKCDRAFIPLTDDMLDDTGVTIHPTAAGDHEPTAERNNRTLKERVRVALARLPYKVVPKVIPECLGRRAAELLNVFPQKDSISSHFSPQQLIDNVNINYKSDMVAELGQYVHAIGTDSSNSMEPRSIKAIYIEPTKGQHTGHQVLNLNTKKMISRPKVVVLPVTDQVIQRVEAWAAAEGVTSMKFFDKKRDLETFQDGDQIAGVDDTEQGYLEEAFDQDYEPEDEDERDFNLLGQFDDIDDSKREELLADADNDVDDMPELTVRFRGDVNYESDDNLGDEGDEEEEPIVADLDHHQENVHRGTDDIGSLVTDLEDLQEPPEEEIVFEPEETPQVVKVTRSGQSMHKLQCPG</sequence>
<dbReference type="SUPFAM" id="SSF53098">
    <property type="entry name" value="Ribonuclease H-like"/>
    <property type="match status" value="1"/>
</dbReference>
<accession>A0AAD2CP49</accession>
<dbReference type="EMBL" id="CAKOGP040000724">
    <property type="protein sequence ID" value="CAJ1938509.1"/>
    <property type="molecule type" value="Genomic_DNA"/>
</dbReference>
<dbReference type="GO" id="GO:0008270">
    <property type="term" value="F:zinc ion binding"/>
    <property type="evidence" value="ECO:0007669"/>
    <property type="project" value="UniProtKB-KW"/>
</dbReference>